<gene>
    <name evidence="2" type="ORF">ARMSODRAFT_805476</name>
</gene>
<dbReference type="InterPro" id="IPR036047">
    <property type="entry name" value="F-box-like_dom_sf"/>
</dbReference>
<organism evidence="2 3">
    <name type="scientific">Armillaria solidipes</name>
    <dbReference type="NCBI Taxonomy" id="1076256"/>
    <lineage>
        <taxon>Eukaryota</taxon>
        <taxon>Fungi</taxon>
        <taxon>Dikarya</taxon>
        <taxon>Basidiomycota</taxon>
        <taxon>Agaricomycotina</taxon>
        <taxon>Agaricomycetes</taxon>
        <taxon>Agaricomycetidae</taxon>
        <taxon>Agaricales</taxon>
        <taxon>Marasmiineae</taxon>
        <taxon>Physalacriaceae</taxon>
        <taxon>Armillaria</taxon>
    </lineage>
</organism>
<feature type="domain" description="F-box" evidence="1">
    <location>
        <begin position="82"/>
        <end position="136"/>
    </location>
</feature>
<dbReference type="PROSITE" id="PS50181">
    <property type="entry name" value="FBOX"/>
    <property type="match status" value="1"/>
</dbReference>
<evidence type="ECO:0000313" key="2">
    <source>
        <dbReference type="EMBL" id="PBK59291.1"/>
    </source>
</evidence>
<dbReference type="AlphaFoldDB" id="A0A2H3AK85"/>
<dbReference type="SUPFAM" id="SSF81383">
    <property type="entry name" value="F-box domain"/>
    <property type="match status" value="1"/>
</dbReference>
<evidence type="ECO:0000259" key="1">
    <source>
        <dbReference type="PROSITE" id="PS50181"/>
    </source>
</evidence>
<sequence length="299" mass="33511">MTATKMPFYSPTVDITSLLRSWCSPGGTDNITMAHVRLDMIAIDNVLRPRLDRVRELESEIAQLHAEVDVISTTLDKYHSFHAPIRHLPPEVLLSIFSHLEPGHMPIENDAPWVLTRVCSSWRDLVTHTPTLWSTISVDSWIGRWNIPVDLESTLALLTCSLRYSNGAPLDMTLTSRRLMPPYDRITLLLKQHSNRWHSLVADSDGFIPNDLPALERFELRVHSKLFDTLQAPRLACIPLSSANSIASLLAGSLRSAALNAPSFTARNLLLSSKTPNSSLLFESIFRVVWSLKGYPVLA</sequence>
<dbReference type="EMBL" id="KZ293508">
    <property type="protein sequence ID" value="PBK59291.1"/>
    <property type="molecule type" value="Genomic_DNA"/>
</dbReference>
<evidence type="ECO:0000313" key="3">
    <source>
        <dbReference type="Proteomes" id="UP000218334"/>
    </source>
</evidence>
<protein>
    <recommendedName>
        <fullName evidence="1">F-box domain-containing protein</fullName>
    </recommendedName>
</protein>
<dbReference type="Gene3D" id="1.20.1280.50">
    <property type="match status" value="1"/>
</dbReference>
<keyword evidence="3" id="KW-1185">Reference proteome</keyword>
<proteinExistence type="predicted"/>
<reference evidence="3" key="1">
    <citation type="journal article" date="2017" name="Nat. Ecol. Evol.">
        <title>Genome expansion and lineage-specific genetic innovations in the forest pathogenic fungi Armillaria.</title>
        <authorList>
            <person name="Sipos G."/>
            <person name="Prasanna A.N."/>
            <person name="Walter M.C."/>
            <person name="O'Connor E."/>
            <person name="Balint B."/>
            <person name="Krizsan K."/>
            <person name="Kiss B."/>
            <person name="Hess J."/>
            <person name="Varga T."/>
            <person name="Slot J."/>
            <person name="Riley R."/>
            <person name="Boka B."/>
            <person name="Rigling D."/>
            <person name="Barry K."/>
            <person name="Lee J."/>
            <person name="Mihaltcheva S."/>
            <person name="LaButti K."/>
            <person name="Lipzen A."/>
            <person name="Waldron R."/>
            <person name="Moloney N.M."/>
            <person name="Sperisen C."/>
            <person name="Kredics L."/>
            <person name="Vagvoelgyi C."/>
            <person name="Patrignani A."/>
            <person name="Fitzpatrick D."/>
            <person name="Nagy I."/>
            <person name="Doyle S."/>
            <person name="Anderson J.B."/>
            <person name="Grigoriev I.V."/>
            <person name="Gueldener U."/>
            <person name="Muensterkoetter M."/>
            <person name="Nagy L.G."/>
        </authorList>
    </citation>
    <scope>NUCLEOTIDE SEQUENCE [LARGE SCALE GENOMIC DNA]</scope>
    <source>
        <strain evidence="3">28-4</strain>
    </source>
</reference>
<dbReference type="Pfam" id="PF12937">
    <property type="entry name" value="F-box-like"/>
    <property type="match status" value="1"/>
</dbReference>
<accession>A0A2H3AK85</accession>
<dbReference type="Proteomes" id="UP000218334">
    <property type="component" value="Unassembled WGS sequence"/>
</dbReference>
<dbReference type="InterPro" id="IPR001810">
    <property type="entry name" value="F-box_dom"/>
</dbReference>
<dbReference type="STRING" id="1076256.A0A2H3AK85"/>
<name>A0A2H3AK85_9AGAR</name>